<feature type="disulfide bond" evidence="9">
    <location>
        <begin position="27"/>
        <end position="91"/>
    </location>
</feature>
<feature type="disulfide bond" evidence="9">
    <location>
        <begin position="297"/>
        <end position="307"/>
    </location>
</feature>
<evidence type="ECO:0000256" key="1">
    <source>
        <dbReference type="ARBA" id="ARBA00004167"/>
    </source>
</evidence>
<keyword evidence="6" id="KW-0472">Membrane</keyword>
<sequence>SVRLVNGGSRCAGRVEVLHEGQWGTVCHGNWDMREAAVVCRELHCGEAVDVRYPAHFGEGSGPIWMFDVGCSGSESTLKNCSAADWGVNSCKHGGDAGVTCSGNETENNEGSIPADQKTVIRTDSVRLVNGGSRCAGRVEVLHEGQWGTVCDSAWDMKDAAVVCGELHCGEAVDVHYWSEFGEGSGEIWIYDLYCRGSELTLNNCSSKGGHVCIHAFDAGVTCSGENLRLTAVSHRCSRRVEVLHGVSWSTVCDADFDQQDEEVVCRELECGIPVKVLRSSAFGRGEGQVWTEELQCRGTESDITLCPSSSSLKHSNCSHHNDVGLICSGHTEARLVNGSDSCSGRVELQYLSEWGTVCAVGWDMRAADVLCAQLDCGSAVAVVEVDWFVEGTHLSQCGISSWSRAACSHKHDAGVICNGSSMAFHEGRVRLSGGSECQGEVEIYFRQDWRKVLLDSWSLSEASVLCRQLGCGSVLNYRSSPSTTEHKHMCVTAFSCSGSEAHLGNCSSAQAVNCTSGEHLYITCSETEVEICSSLTPQRRRWRSVHHSQASETGGGDLFITPTPQRREVEICSSLPGLRDGGGDLFITPTPQRREVEICSSLSRLRDGGGDLFITLTPQRREVELCSSLSRLRDGRWRSVHHSHTSETGGGDLFITPRLRDGRWRSVHHSHASETGGEICSSLPRLRDGRWSSVDQR</sequence>
<comment type="caution">
    <text evidence="11">The sequence shown here is derived from an EMBL/GenBank/DDBJ whole genome shotgun (WGS) entry which is preliminary data.</text>
</comment>
<evidence type="ECO:0000256" key="6">
    <source>
        <dbReference type="ARBA" id="ARBA00023136"/>
    </source>
</evidence>
<comment type="caution">
    <text evidence="9">Lacks conserved residue(s) required for the propagation of feature annotation.</text>
</comment>
<keyword evidence="4" id="KW-0677">Repeat</keyword>
<keyword evidence="8" id="KW-0325">Glycoprotein</keyword>
<dbReference type="SUPFAM" id="SSF56487">
    <property type="entry name" value="SRCR-like"/>
    <property type="match status" value="5"/>
</dbReference>
<dbReference type="InterPro" id="IPR050912">
    <property type="entry name" value="LOX-like_protein"/>
</dbReference>
<evidence type="ECO:0000313" key="12">
    <source>
        <dbReference type="Proteomes" id="UP000606274"/>
    </source>
</evidence>
<feature type="domain" description="SRCR" evidence="10">
    <location>
        <begin position="126"/>
        <end position="224"/>
    </location>
</feature>
<dbReference type="PANTHER" id="PTHR45817">
    <property type="entry name" value="LYSYL OXIDASE-LIKE-RELATED"/>
    <property type="match status" value="1"/>
</dbReference>
<dbReference type="FunFam" id="3.10.250.10:FF:000016">
    <property type="entry name" value="Scavenger receptor cysteine-rich protein type 12"/>
    <property type="match status" value="1"/>
</dbReference>
<feature type="non-terminal residue" evidence="11">
    <location>
        <position position="1"/>
    </location>
</feature>
<dbReference type="AlphaFoldDB" id="A0A8T0ALK5"/>
<dbReference type="EMBL" id="JABFDY010000018">
    <property type="protein sequence ID" value="KAF7693716.1"/>
    <property type="molecule type" value="Genomic_DNA"/>
</dbReference>
<evidence type="ECO:0000256" key="9">
    <source>
        <dbReference type="PROSITE-ProRule" id="PRU00196"/>
    </source>
</evidence>
<dbReference type="GO" id="GO:0016020">
    <property type="term" value="C:membrane"/>
    <property type="evidence" value="ECO:0007669"/>
    <property type="project" value="UniProtKB-SubCell"/>
</dbReference>
<accession>A0A8T0ALK5</accession>
<gene>
    <name evidence="11" type="ORF">HF521_007469</name>
</gene>
<reference evidence="11" key="1">
    <citation type="submission" date="2020-08" db="EMBL/GenBank/DDBJ databases">
        <title>Chromosome-level assembly of Southern catfish (Silurus meridionalis) provides insights into visual adaptation to the nocturnal and benthic lifestyles.</title>
        <authorList>
            <person name="Zhang Y."/>
            <person name="Wang D."/>
            <person name="Peng Z."/>
        </authorList>
    </citation>
    <scope>NUCLEOTIDE SEQUENCE</scope>
    <source>
        <strain evidence="11">SWU-2019-XX</strain>
        <tissue evidence="11">Muscle</tissue>
    </source>
</reference>
<dbReference type="GO" id="GO:0004720">
    <property type="term" value="F:protein-lysine 6-oxidase activity"/>
    <property type="evidence" value="ECO:0007669"/>
    <property type="project" value="TreeGrafter"/>
</dbReference>
<evidence type="ECO:0000259" key="10">
    <source>
        <dbReference type="PROSITE" id="PS50287"/>
    </source>
</evidence>
<feature type="disulfide bond" evidence="9">
    <location>
        <begin position="71"/>
        <end position="81"/>
    </location>
</feature>
<dbReference type="PROSITE" id="PS50287">
    <property type="entry name" value="SRCR_2"/>
    <property type="match status" value="5"/>
</dbReference>
<feature type="disulfide bond" evidence="9">
    <location>
        <begin position="195"/>
        <end position="205"/>
    </location>
</feature>
<dbReference type="SMART" id="SM00202">
    <property type="entry name" value="SR"/>
    <property type="match status" value="5"/>
</dbReference>
<name>A0A8T0ALK5_SILME</name>
<evidence type="ECO:0000313" key="11">
    <source>
        <dbReference type="EMBL" id="KAF7693716.1"/>
    </source>
</evidence>
<evidence type="ECO:0000256" key="8">
    <source>
        <dbReference type="ARBA" id="ARBA00023180"/>
    </source>
</evidence>
<keyword evidence="7 9" id="KW-1015">Disulfide bond</keyword>
<dbReference type="Pfam" id="PF00530">
    <property type="entry name" value="SRCR"/>
    <property type="match status" value="5"/>
</dbReference>
<evidence type="ECO:0000256" key="7">
    <source>
        <dbReference type="ARBA" id="ARBA00023157"/>
    </source>
</evidence>
<dbReference type="Gene3D" id="3.10.250.10">
    <property type="entry name" value="SRCR-like domain"/>
    <property type="match status" value="5"/>
</dbReference>
<keyword evidence="3" id="KW-0732">Signal</keyword>
<organism evidence="11 12">
    <name type="scientific">Silurus meridionalis</name>
    <name type="common">Southern catfish</name>
    <name type="synonym">Silurus soldatovi meridionalis</name>
    <dbReference type="NCBI Taxonomy" id="175797"/>
    <lineage>
        <taxon>Eukaryota</taxon>
        <taxon>Metazoa</taxon>
        <taxon>Chordata</taxon>
        <taxon>Craniata</taxon>
        <taxon>Vertebrata</taxon>
        <taxon>Euteleostomi</taxon>
        <taxon>Actinopterygii</taxon>
        <taxon>Neopterygii</taxon>
        <taxon>Teleostei</taxon>
        <taxon>Ostariophysi</taxon>
        <taxon>Siluriformes</taxon>
        <taxon>Siluridae</taxon>
        <taxon>Silurus</taxon>
    </lineage>
</organism>
<dbReference type="GO" id="GO:0005615">
    <property type="term" value="C:extracellular space"/>
    <property type="evidence" value="ECO:0007669"/>
    <property type="project" value="TreeGrafter"/>
</dbReference>
<evidence type="ECO:0000256" key="3">
    <source>
        <dbReference type="ARBA" id="ARBA00022729"/>
    </source>
</evidence>
<feature type="disulfide bond" evidence="9">
    <location>
        <begin position="40"/>
        <end position="101"/>
    </location>
</feature>
<dbReference type="PRINTS" id="PR00258">
    <property type="entry name" value="SPERACTRCPTR"/>
</dbReference>
<evidence type="ECO:0000256" key="2">
    <source>
        <dbReference type="ARBA" id="ARBA00022692"/>
    </source>
</evidence>
<dbReference type="GO" id="GO:0005737">
    <property type="term" value="C:cytoplasm"/>
    <property type="evidence" value="ECO:0007669"/>
    <property type="project" value="UniProtKB-ARBA"/>
</dbReference>
<keyword evidence="12" id="KW-1185">Reference proteome</keyword>
<dbReference type="FunFam" id="3.10.250.10:FF:000009">
    <property type="entry name" value="WC1"/>
    <property type="match status" value="1"/>
</dbReference>
<dbReference type="PANTHER" id="PTHR45817:SF9">
    <property type="entry name" value="SRCR DOMAIN-CONTAINING PROTEIN"/>
    <property type="match status" value="1"/>
</dbReference>
<dbReference type="InterPro" id="IPR036772">
    <property type="entry name" value="SRCR-like_dom_sf"/>
</dbReference>
<evidence type="ECO:0000256" key="5">
    <source>
        <dbReference type="ARBA" id="ARBA00022989"/>
    </source>
</evidence>
<evidence type="ECO:0000256" key="4">
    <source>
        <dbReference type="ARBA" id="ARBA00022737"/>
    </source>
</evidence>
<dbReference type="FunFam" id="3.10.250.10:FF:000002">
    <property type="entry name" value="Scavenger receptor cysteine-rich type 1 protein M130"/>
    <property type="match status" value="2"/>
</dbReference>
<feature type="disulfide bond" evidence="9">
    <location>
        <begin position="497"/>
        <end position="507"/>
    </location>
</feature>
<dbReference type="Proteomes" id="UP000606274">
    <property type="component" value="Unassembled WGS sequence"/>
</dbReference>
<comment type="subcellular location">
    <subcellularLocation>
        <location evidence="1">Membrane</location>
        <topology evidence="1">Single-pass membrane protein</topology>
    </subcellularLocation>
</comment>
<protein>
    <recommendedName>
        <fullName evidence="10">SRCR domain-containing protein</fullName>
    </recommendedName>
</protein>
<keyword evidence="2" id="KW-0812">Transmembrane</keyword>
<feature type="domain" description="SRCR" evidence="10">
    <location>
        <begin position="228"/>
        <end position="329"/>
    </location>
</feature>
<dbReference type="FunFam" id="3.10.250.10:FF:000004">
    <property type="entry name" value="Scavenger receptor cysteine-rich type 1 protein M130"/>
    <property type="match status" value="1"/>
</dbReference>
<keyword evidence="5" id="KW-1133">Transmembrane helix</keyword>
<feature type="domain" description="SRCR" evidence="10">
    <location>
        <begin position="2"/>
        <end position="102"/>
    </location>
</feature>
<proteinExistence type="predicted"/>
<feature type="domain" description="SRCR" evidence="10">
    <location>
        <begin position="430"/>
        <end position="526"/>
    </location>
</feature>
<feature type="domain" description="SRCR" evidence="10">
    <location>
        <begin position="334"/>
        <end position="419"/>
    </location>
</feature>
<dbReference type="InterPro" id="IPR001190">
    <property type="entry name" value="SRCR"/>
</dbReference>